<evidence type="ECO:0000256" key="1">
    <source>
        <dbReference type="SAM" id="SignalP"/>
    </source>
</evidence>
<feature type="chain" id="PRO_5004067264" evidence="1">
    <location>
        <begin position="18"/>
        <end position="242"/>
    </location>
</feature>
<dbReference type="Proteomes" id="UP000030653">
    <property type="component" value="Unassembled WGS sequence"/>
</dbReference>
<dbReference type="AlphaFoldDB" id="M5FT80"/>
<dbReference type="HOGENOM" id="CLU_1184970_0_0_1"/>
<name>M5FT80_DACPD</name>
<keyword evidence="3" id="KW-1185">Reference proteome</keyword>
<protein>
    <submittedName>
        <fullName evidence="2">Uncharacterized protein</fullName>
    </submittedName>
</protein>
<reference evidence="2 3" key="1">
    <citation type="journal article" date="2012" name="Science">
        <title>The Paleozoic origin of enzymatic lignin decomposition reconstructed from 31 fungal genomes.</title>
        <authorList>
            <person name="Floudas D."/>
            <person name="Binder M."/>
            <person name="Riley R."/>
            <person name="Barry K."/>
            <person name="Blanchette R.A."/>
            <person name="Henrissat B."/>
            <person name="Martinez A.T."/>
            <person name="Otillar R."/>
            <person name="Spatafora J.W."/>
            <person name="Yadav J.S."/>
            <person name="Aerts A."/>
            <person name="Benoit I."/>
            <person name="Boyd A."/>
            <person name="Carlson A."/>
            <person name="Copeland A."/>
            <person name="Coutinho P.M."/>
            <person name="de Vries R.P."/>
            <person name="Ferreira P."/>
            <person name="Findley K."/>
            <person name="Foster B."/>
            <person name="Gaskell J."/>
            <person name="Glotzer D."/>
            <person name="Gorecki P."/>
            <person name="Heitman J."/>
            <person name="Hesse C."/>
            <person name="Hori C."/>
            <person name="Igarashi K."/>
            <person name="Jurgens J.A."/>
            <person name="Kallen N."/>
            <person name="Kersten P."/>
            <person name="Kohler A."/>
            <person name="Kuees U."/>
            <person name="Kumar T.K.A."/>
            <person name="Kuo A."/>
            <person name="LaButti K."/>
            <person name="Larrondo L.F."/>
            <person name="Lindquist E."/>
            <person name="Ling A."/>
            <person name="Lombard V."/>
            <person name="Lucas S."/>
            <person name="Lundell T."/>
            <person name="Martin R."/>
            <person name="McLaughlin D.J."/>
            <person name="Morgenstern I."/>
            <person name="Morin E."/>
            <person name="Murat C."/>
            <person name="Nagy L.G."/>
            <person name="Nolan M."/>
            <person name="Ohm R.A."/>
            <person name="Patyshakuliyeva A."/>
            <person name="Rokas A."/>
            <person name="Ruiz-Duenas F.J."/>
            <person name="Sabat G."/>
            <person name="Salamov A."/>
            <person name="Samejima M."/>
            <person name="Schmutz J."/>
            <person name="Slot J.C."/>
            <person name="St John F."/>
            <person name="Stenlid J."/>
            <person name="Sun H."/>
            <person name="Sun S."/>
            <person name="Syed K."/>
            <person name="Tsang A."/>
            <person name="Wiebenga A."/>
            <person name="Young D."/>
            <person name="Pisabarro A."/>
            <person name="Eastwood D.C."/>
            <person name="Martin F."/>
            <person name="Cullen D."/>
            <person name="Grigoriev I.V."/>
            <person name="Hibbett D.S."/>
        </authorList>
    </citation>
    <scope>NUCLEOTIDE SEQUENCE [LARGE SCALE GENOMIC DNA]</scope>
    <source>
        <strain evidence="2 3">DJM-731 SS1</strain>
    </source>
</reference>
<organism evidence="2 3">
    <name type="scientific">Dacryopinax primogenitus (strain DJM 731)</name>
    <name type="common">Brown rot fungus</name>
    <dbReference type="NCBI Taxonomy" id="1858805"/>
    <lineage>
        <taxon>Eukaryota</taxon>
        <taxon>Fungi</taxon>
        <taxon>Dikarya</taxon>
        <taxon>Basidiomycota</taxon>
        <taxon>Agaricomycotina</taxon>
        <taxon>Dacrymycetes</taxon>
        <taxon>Dacrymycetales</taxon>
        <taxon>Dacrymycetaceae</taxon>
        <taxon>Dacryopinax</taxon>
    </lineage>
</organism>
<dbReference type="EMBL" id="JH795872">
    <property type="protein sequence ID" value="EJT98589.1"/>
    <property type="molecule type" value="Genomic_DNA"/>
</dbReference>
<dbReference type="RefSeq" id="XP_040625487.1">
    <property type="nucleotide sequence ID" value="XM_040767577.1"/>
</dbReference>
<evidence type="ECO:0000313" key="3">
    <source>
        <dbReference type="Proteomes" id="UP000030653"/>
    </source>
</evidence>
<proteinExistence type="predicted"/>
<evidence type="ECO:0000313" key="2">
    <source>
        <dbReference type="EMBL" id="EJT98589.1"/>
    </source>
</evidence>
<accession>M5FT80</accession>
<gene>
    <name evidence="2" type="ORF">DACRYDRAFT_101689</name>
</gene>
<feature type="signal peptide" evidence="1">
    <location>
        <begin position="1"/>
        <end position="17"/>
    </location>
</feature>
<sequence>MLAALALLGLAATPALAISMQLILPNPNVWTQMSYTVTVPATSPANGTQGPIYFLGALQGSGGHGMLAPTLQWDEKPGNGFVNPNVTFSKAWYTALWMECADDASDCEPVTSEGLYADLGVQIRSTATYDNGFWTQKAEVISGGGRGVSVNQTISTALSFDTQNSNTNSFLIESFVPESSAWNFNVTFTDISLTAQNSTGVASLCGGATSQSDGNGFITINGFEMSSDGLTCHWDSMTLSPP</sequence>
<keyword evidence="1" id="KW-0732">Signal</keyword>
<dbReference type="GeneID" id="63682639"/>